<gene>
    <name evidence="2" type="ORF">OCTVUL_1B013046</name>
</gene>
<keyword evidence="3" id="KW-1185">Reference proteome</keyword>
<dbReference type="Proteomes" id="UP001162480">
    <property type="component" value="Chromosome 15"/>
</dbReference>
<name>A0AA36FC62_OCTVU</name>
<dbReference type="AlphaFoldDB" id="A0AA36FC62"/>
<evidence type="ECO:0000256" key="1">
    <source>
        <dbReference type="SAM" id="MobiDB-lite"/>
    </source>
</evidence>
<sequence>MKGIWKNLCTKLIDNFQGFDNLHEGLQTQTDTIINIAKELNFEISPEDVKEVLYADSDEITNGELLEMEKFEREEENEESPERCFSAKMLNEREIYHKTKKKSFQQTTSDNFLIKKTNADQTAKQEETQQKELTCAQEAPVTEDTIDRN</sequence>
<accession>A0AA36FC62</accession>
<proteinExistence type="predicted"/>
<evidence type="ECO:0000313" key="2">
    <source>
        <dbReference type="EMBL" id="CAI9733686.1"/>
    </source>
</evidence>
<dbReference type="EMBL" id="OX597828">
    <property type="protein sequence ID" value="CAI9733686.1"/>
    <property type="molecule type" value="Genomic_DNA"/>
</dbReference>
<reference evidence="2" key="1">
    <citation type="submission" date="2023-08" db="EMBL/GenBank/DDBJ databases">
        <authorList>
            <person name="Alioto T."/>
            <person name="Alioto T."/>
            <person name="Gomez Garrido J."/>
        </authorList>
    </citation>
    <scope>NUCLEOTIDE SEQUENCE</scope>
</reference>
<feature type="region of interest" description="Disordered" evidence="1">
    <location>
        <begin position="118"/>
        <end position="149"/>
    </location>
</feature>
<protein>
    <submittedName>
        <fullName evidence="2">Uncharacterized protein</fullName>
    </submittedName>
</protein>
<organism evidence="2 3">
    <name type="scientific">Octopus vulgaris</name>
    <name type="common">Common octopus</name>
    <dbReference type="NCBI Taxonomy" id="6645"/>
    <lineage>
        <taxon>Eukaryota</taxon>
        <taxon>Metazoa</taxon>
        <taxon>Spiralia</taxon>
        <taxon>Lophotrochozoa</taxon>
        <taxon>Mollusca</taxon>
        <taxon>Cephalopoda</taxon>
        <taxon>Coleoidea</taxon>
        <taxon>Octopodiformes</taxon>
        <taxon>Octopoda</taxon>
        <taxon>Incirrata</taxon>
        <taxon>Octopodidae</taxon>
        <taxon>Octopus</taxon>
    </lineage>
</organism>
<evidence type="ECO:0000313" key="3">
    <source>
        <dbReference type="Proteomes" id="UP001162480"/>
    </source>
</evidence>